<dbReference type="EMBL" id="LQRT01000058">
    <property type="protein sequence ID" value="KZS38269.1"/>
    <property type="molecule type" value="Genomic_DNA"/>
</dbReference>
<reference evidence="1 2" key="1">
    <citation type="submission" date="2016-01" db="EMBL/GenBank/DDBJ databases">
        <title>The draft genome sequence of Aquimarina sp. RZW4-3-2.</title>
        <authorList>
            <person name="Wang Y."/>
        </authorList>
    </citation>
    <scope>NUCLEOTIDE SEQUENCE [LARGE SCALE GENOMIC DNA]</scope>
    <source>
        <strain evidence="1 2">RZW4-3-2</strain>
    </source>
</reference>
<organism evidence="1 2">
    <name type="scientific">Aquimarina aggregata</name>
    <dbReference type="NCBI Taxonomy" id="1642818"/>
    <lineage>
        <taxon>Bacteria</taxon>
        <taxon>Pseudomonadati</taxon>
        <taxon>Bacteroidota</taxon>
        <taxon>Flavobacteriia</taxon>
        <taxon>Flavobacteriales</taxon>
        <taxon>Flavobacteriaceae</taxon>
        <taxon>Aquimarina</taxon>
    </lineage>
</organism>
<comment type="caution">
    <text evidence="1">The sequence shown here is derived from an EMBL/GenBank/DDBJ whole genome shotgun (WGS) entry which is preliminary data.</text>
</comment>
<evidence type="ECO:0000313" key="1">
    <source>
        <dbReference type="EMBL" id="KZS38269.1"/>
    </source>
</evidence>
<dbReference type="Proteomes" id="UP000076715">
    <property type="component" value="Unassembled WGS sequence"/>
</dbReference>
<gene>
    <name evidence="1" type="ORF">AWE51_17035</name>
</gene>
<proteinExistence type="predicted"/>
<evidence type="ECO:0000313" key="2">
    <source>
        <dbReference type="Proteomes" id="UP000076715"/>
    </source>
</evidence>
<sequence length="63" mass="6844">MVTLISTLTLSSITLNKSNVAITVGFFGITVEIEGLQEATALDMDIASTRLIKILIIFKTIFI</sequence>
<name>A0A162WSB3_9FLAO</name>
<protein>
    <submittedName>
        <fullName evidence="1">Uncharacterized protein</fullName>
    </submittedName>
</protein>
<keyword evidence="2" id="KW-1185">Reference proteome</keyword>
<dbReference type="AlphaFoldDB" id="A0A162WSB3"/>
<accession>A0A162WSB3</accession>